<sequence>MNILEKLFGGVARLKLLRFFLLSPEKVFEPKEAARILRVSPGAAAKEARFLLSVGFLKRASRTDAFIKKAGKKSKIVKKRVKGVQLSQTFPCLLALKNLLVDASPASRERMLKFFKNRGKIKLLALGGIFAGGFSNGWPEGAEYLDLLVIGEVRRAAAEKFIKKVEAEVGKELNWTLMSAPEFERRLAMHDKLLRDLFDYPHEFLINKLGVD</sequence>
<evidence type="ECO:0000313" key="2">
    <source>
        <dbReference type="Proteomes" id="UP000177346"/>
    </source>
</evidence>
<evidence type="ECO:0008006" key="3">
    <source>
        <dbReference type="Google" id="ProtNLM"/>
    </source>
</evidence>
<accession>A0A1F5XGQ1</accession>
<name>A0A1F5XGQ1_9BACT</name>
<proteinExistence type="predicted"/>
<dbReference type="Proteomes" id="UP000177346">
    <property type="component" value="Unassembled WGS sequence"/>
</dbReference>
<dbReference type="AlphaFoldDB" id="A0A1F5XGQ1"/>
<comment type="caution">
    <text evidence="1">The sequence shown here is derived from an EMBL/GenBank/DDBJ whole genome shotgun (WGS) entry which is preliminary data.</text>
</comment>
<gene>
    <name evidence="1" type="ORF">A3B19_01015</name>
</gene>
<protein>
    <recommendedName>
        <fullName evidence="3">Polymerase nucleotidyl transferase domain-containing protein</fullName>
    </recommendedName>
</protein>
<organism evidence="1 2">
    <name type="scientific">Candidatus Giovannonibacteria bacterium RIFCSPLOWO2_01_FULL_46_32</name>
    <dbReference type="NCBI Taxonomy" id="1798353"/>
    <lineage>
        <taxon>Bacteria</taxon>
        <taxon>Candidatus Giovannoniibacteriota</taxon>
    </lineage>
</organism>
<dbReference type="EMBL" id="MFIF01000009">
    <property type="protein sequence ID" value="OGF86996.1"/>
    <property type="molecule type" value="Genomic_DNA"/>
</dbReference>
<evidence type="ECO:0000313" key="1">
    <source>
        <dbReference type="EMBL" id="OGF86996.1"/>
    </source>
</evidence>
<reference evidence="1 2" key="1">
    <citation type="journal article" date="2016" name="Nat. Commun.">
        <title>Thousands of microbial genomes shed light on interconnected biogeochemical processes in an aquifer system.</title>
        <authorList>
            <person name="Anantharaman K."/>
            <person name="Brown C.T."/>
            <person name="Hug L.A."/>
            <person name="Sharon I."/>
            <person name="Castelle C.J."/>
            <person name="Probst A.J."/>
            <person name="Thomas B.C."/>
            <person name="Singh A."/>
            <person name="Wilkins M.J."/>
            <person name="Karaoz U."/>
            <person name="Brodie E.L."/>
            <person name="Williams K.H."/>
            <person name="Hubbard S.S."/>
            <person name="Banfield J.F."/>
        </authorList>
    </citation>
    <scope>NUCLEOTIDE SEQUENCE [LARGE SCALE GENOMIC DNA]</scope>
</reference>